<feature type="compositionally biased region" description="Basic residues" evidence="1">
    <location>
        <begin position="1"/>
        <end position="10"/>
    </location>
</feature>
<feature type="region of interest" description="Disordered" evidence="1">
    <location>
        <begin position="121"/>
        <end position="157"/>
    </location>
</feature>
<evidence type="ECO:0000313" key="3">
    <source>
        <dbReference type="Proteomes" id="UP000799291"/>
    </source>
</evidence>
<reference evidence="2" key="1">
    <citation type="journal article" date="2020" name="Stud. Mycol.">
        <title>101 Dothideomycetes genomes: a test case for predicting lifestyles and emergence of pathogens.</title>
        <authorList>
            <person name="Haridas S."/>
            <person name="Albert R."/>
            <person name="Binder M."/>
            <person name="Bloem J."/>
            <person name="Labutti K."/>
            <person name="Salamov A."/>
            <person name="Andreopoulos B."/>
            <person name="Baker S."/>
            <person name="Barry K."/>
            <person name="Bills G."/>
            <person name="Bluhm B."/>
            <person name="Cannon C."/>
            <person name="Castanera R."/>
            <person name="Culley D."/>
            <person name="Daum C."/>
            <person name="Ezra D."/>
            <person name="Gonzalez J."/>
            <person name="Henrissat B."/>
            <person name="Kuo A."/>
            <person name="Liang C."/>
            <person name="Lipzen A."/>
            <person name="Lutzoni F."/>
            <person name="Magnuson J."/>
            <person name="Mondo S."/>
            <person name="Nolan M."/>
            <person name="Ohm R."/>
            <person name="Pangilinan J."/>
            <person name="Park H.-J."/>
            <person name="Ramirez L."/>
            <person name="Alfaro M."/>
            <person name="Sun H."/>
            <person name="Tritt A."/>
            <person name="Yoshinaga Y."/>
            <person name="Zwiers L.-H."/>
            <person name="Turgeon B."/>
            <person name="Goodwin S."/>
            <person name="Spatafora J."/>
            <person name="Crous P."/>
            <person name="Grigoriev I."/>
        </authorList>
    </citation>
    <scope>NUCLEOTIDE SEQUENCE</scope>
    <source>
        <strain evidence="2">CBS 122367</strain>
    </source>
</reference>
<feature type="compositionally biased region" description="Low complexity" evidence="1">
    <location>
        <begin position="23"/>
        <end position="34"/>
    </location>
</feature>
<dbReference type="EMBL" id="MU005607">
    <property type="protein sequence ID" value="KAF2678972.1"/>
    <property type="molecule type" value="Genomic_DNA"/>
</dbReference>
<accession>A0A6G1IL75</accession>
<feature type="region of interest" description="Disordered" evidence="1">
    <location>
        <begin position="272"/>
        <end position="313"/>
    </location>
</feature>
<feature type="compositionally biased region" description="Basic and acidic residues" evidence="1">
    <location>
        <begin position="11"/>
        <end position="22"/>
    </location>
</feature>
<sequence>MKKLKKKTSRLFKEAPSADERAAAAAGDFDAGVGAPPPVKKKPSFWGLKKAEGRTDSPPPVPAIPAQYLAASGAEERPRTAIQDGGLEEVEVERREKGTEGKPKESLGFAKLKSKGSRFFRSASPVAQPTPTAGIFTISRPLSPSATIPPTPPIDMSTIATLPFHRRQGPPPPRPERPASLDKELVELMRGHGRVVLPPLSARTSSSSSREMEVRGHRWSDESVESVILSPSRRISESGSGSVRACGLPIAPGSGVVDEDISTYPYIGHPAFRSSPSSSSATSPTTTSFTSPYMYNPRHASSARGRGYSSHSNAASPYSASFNPYFSTSSGHGSSSRLASPNPYTYTSAYATRSPTPAPASPPGPWNLAVEGMERYDRTMETKFTVEGSVGKKGGRKGMVIRELGGVLAFVEDI</sequence>
<feature type="region of interest" description="Disordered" evidence="1">
    <location>
        <begin position="1"/>
        <end position="107"/>
    </location>
</feature>
<gene>
    <name evidence="2" type="ORF">K458DRAFT_490858</name>
</gene>
<protein>
    <submittedName>
        <fullName evidence="2">Uncharacterized protein</fullName>
    </submittedName>
</protein>
<name>A0A6G1IL75_9PLEO</name>
<proteinExistence type="predicted"/>
<feature type="compositionally biased region" description="Low complexity" evidence="1">
    <location>
        <begin position="274"/>
        <end position="292"/>
    </location>
</feature>
<keyword evidence="3" id="KW-1185">Reference proteome</keyword>
<evidence type="ECO:0000313" key="2">
    <source>
        <dbReference type="EMBL" id="KAF2678972.1"/>
    </source>
</evidence>
<dbReference type="Proteomes" id="UP000799291">
    <property type="component" value="Unassembled WGS sequence"/>
</dbReference>
<dbReference type="AlphaFoldDB" id="A0A6G1IL75"/>
<feature type="compositionally biased region" description="Basic and acidic residues" evidence="1">
    <location>
        <begin position="92"/>
        <end position="105"/>
    </location>
</feature>
<evidence type="ECO:0000256" key="1">
    <source>
        <dbReference type="SAM" id="MobiDB-lite"/>
    </source>
</evidence>
<feature type="region of interest" description="Disordered" evidence="1">
    <location>
        <begin position="198"/>
        <end position="217"/>
    </location>
</feature>
<organism evidence="2 3">
    <name type="scientific">Lentithecium fluviatile CBS 122367</name>
    <dbReference type="NCBI Taxonomy" id="1168545"/>
    <lineage>
        <taxon>Eukaryota</taxon>
        <taxon>Fungi</taxon>
        <taxon>Dikarya</taxon>
        <taxon>Ascomycota</taxon>
        <taxon>Pezizomycotina</taxon>
        <taxon>Dothideomycetes</taxon>
        <taxon>Pleosporomycetidae</taxon>
        <taxon>Pleosporales</taxon>
        <taxon>Massarineae</taxon>
        <taxon>Lentitheciaceae</taxon>
        <taxon>Lentithecium</taxon>
    </lineage>
</organism>